<keyword evidence="3" id="KW-1185">Reference proteome</keyword>
<dbReference type="Proteomes" id="UP001205843">
    <property type="component" value="Unassembled WGS sequence"/>
</dbReference>
<name>A0AAE3G2A9_9GAMM</name>
<gene>
    <name evidence="2" type="ORF">J2T57_001517</name>
</gene>
<reference evidence="2" key="1">
    <citation type="submission" date="2022-03" db="EMBL/GenBank/DDBJ databases">
        <title>Genomic Encyclopedia of Type Strains, Phase III (KMG-III): the genomes of soil and plant-associated and newly described type strains.</title>
        <authorList>
            <person name="Whitman W."/>
        </authorList>
    </citation>
    <scope>NUCLEOTIDE SEQUENCE</scope>
    <source>
        <strain evidence="2">ANL 6-2</strain>
    </source>
</reference>
<evidence type="ECO:0000256" key="1">
    <source>
        <dbReference type="SAM" id="MobiDB-lite"/>
    </source>
</evidence>
<comment type="caution">
    <text evidence="2">The sequence shown here is derived from an EMBL/GenBank/DDBJ whole genome shotgun (WGS) entry which is preliminary data.</text>
</comment>
<dbReference type="AlphaFoldDB" id="A0AAE3G2A9"/>
<proteinExistence type="predicted"/>
<feature type="region of interest" description="Disordered" evidence="1">
    <location>
        <begin position="74"/>
        <end position="97"/>
    </location>
</feature>
<accession>A0AAE3G2A9</accession>
<sequence length="191" mass="20590">MTDQTIPTPGRLKADARKTLRALRAGRMAPDACGLAPDTDLGRLRLKDLLALKARECGCSDWTELVRTRERQVAGQRARAGAPSGQAAATPEDSGAEPAHECEQWYLTEHGWRAASSVAGVPMVRGREVFRVWEAFRGPAGGMCSVAWSATDPALPAGVEDRADALMAEFGDRPVRAMDAWIKAYQGPGLF</sequence>
<protein>
    <submittedName>
        <fullName evidence="2">Uncharacterized protein</fullName>
    </submittedName>
</protein>
<feature type="compositionally biased region" description="Low complexity" evidence="1">
    <location>
        <begin position="74"/>
        <end position="89"/>
    </location>
</feature>
<dbReference type="RefSeq" id="WP_253476385.1">
    <property type="nucleotide sequence ID" value="NZ_JALJXV010000003.1"/>
</dbReference>
<dbReference type="EMBL" id="JALJXV010000003">
    <property type="protein sequence ID" value="MCP1674415.1"/>
    <property type="molecule type" value="Genomic_DNA"/>
</dbReference>
<organism evidence="2 3">
    <name type="scientific">Natronocella acetinitrilica</name>
    <dbReference type="NCBI Taxonomy" id="414046"/>
    <lineage>
        <taxon>Bacteria</taxon>
        <taxon>Pseudomonadati</taxon>
        <taxon>Pseudomonadota</taxon>
        <taxon>Gammaproteobacteria</taxon>
        <taxon>Chromatiales</taxon>
        <taxon>Ectothiorhodospiraceae</taxon>
        <taxon>Natronocella</taxon>
    </lineage>
</organism>
<evidence type="ECO:0000313" key="3">
    <source>
        <dbReference type="Proteomes" id="UP001205843"/>
    </source>
</evidence>
<evidence type="ECO:0000313" key="2">
    <source>
        <dbReference type="EMBL" id="MCP1674415.1"/>
    </source>
</evidence>